<name>A0ABV9ZLW7_9PSEU</name>
<dbReference type="InterPro" id="IPR009597">
    <property type="entry name" value="DUF1206"/>
</dbReference>
<evidence type="ECO:0000313" key="4">
    <source>
        <dbReference type="EMBL" id="MFC5142062.1"/>
    </source>
</evidence>
<evidence type="ECO:0000256" key="1">
    <source>
        <dbReference type="SAM" id="MobiDB-lite"/>
    </source>
</evidence>
<feature type="transmembrane region" description="Helical" evidence="2">
    <location>
        <begin position="80"/>
        <end position="101"/>
    </location>
</feature>
<dbReference type="Proteomes" id="UP001596175">
    <property type="component" value="Unassembled WGS sequence"/>
</dbReference>
<reference evidence="5" key="1">
    <citation type="journal article" date="2019" name="Int. J. Syst. Evol. Microbiol.">
        <title>The Global Catalogue of Microorganisms (GCM) 10K type strain sequencing project: providing services to taxonomists for standard genome sequencing and annotation.</title>
        <authorList>
            <consortium name="The Broad Institute Genomics Platform"/>
            <consortium name="The Broad Institute Genome Sequencing Center for Infectious Disease"/>
            <person name="Wu L."/>
            <person name="Ma J."/>
        </authorList>
    </citation>
    <scope>NUCLEOTIDE SEQUENCE [LARGE SCALE GENOMIC DNA]</scope>
    <source>
        <strain evidence="5">XZYJ18</strain>
    </source>
</reference>
<evidence type="ECO:0000259" key="3">
    <source>
        <dbReference type="Pfam" id="PF06724"/>
    </source>
</evidence>
<organism evidence="4 5">
    <name type="scientific">Actinomycetospora rhizophila</name>
    <dbReference type="NCBI Taxonomy" id="1416876"/>
    <lineage>
        <taxon>Bacteria</taxon>
        <taxon>Bacillati</taxon>
        <taxon>Actinomycetota</taxon>
        <taxon>Actinomycetes</taxon>
        <taxon>Pseudonocardiales</taxon>
        <taxon>Pseudonocardiaceae</taxon>
        <taxon>Actinomycetospora</taxon>
    </lineage>
</organism>
<feature type="transmembrane region" description="Helical" evidence="2">
    <location>
        <begin position="256"/>
        <end position="279"/>
    </location>
</feature>
<comment type="caution">
    <text evidence="4">The sequence shown here is derived from an EMBL/GenBank/DDBJ whole genome shotgun (WGS) entry which is preliminary data.</text>
</comment>
<feature type="domain" description="DUF1206" evidence="3">
    <location>
        <begin position="215"/>
        <end position="283"/>
    </location>
</feature>
<gene>
    <name evidence="4" type="ORF">ACFPK1_27790</name>
</gene>
<feature type="transmembrane region" description="Helical" evidence="2">
    <location>
        <begin position="167"/>
        <end position="197"/>
    </location>
</feature>
<keyword evidence="2" id="KW-0812">Transmembrane</keyword>
<keyword evidence="5" id="KW-1185">Reference proteome</keyword>
<evidence type="ECO:0000313" key="5">
    <source>
        <dbReference type="Proteomes" id="UP001596175"/>
    </source>
</evidence>
<keyword evidence="2" id="KW-0472">Membrane</keyword>
<protein>
    <submittedName>
        <fullName evidence="4">DUF1206 domain-containing protein</fullName>
    </submittedName>
</protein>
<accession>A0ABV9ZLW7</accession>
<feature type="domain" description="DUF1206" evidence="3">
    <location>
        <begin position="38"/>
        <end position="101"/>
    </location>
</feature>
<feature type="transmembrane region" description="Helical" evidence="2">
    <location>
        <begin position="218"/>
        <end position="236"/>
    </location>
</feature>
<feature type="transmembrane region" description="Helical" evidence="2">
    <location>
        <begin position="122"/>
        <end position="139"/>
    </location>
</feature>
<feature type="region of interest" description="Disordered" evidence="1">
    <location>
        <begin position="1"/>
        <end position="23"/>
    </location>
</feature>
<proteinExistence type="predicted"/>
<dbReference type="Pfam" id="PF06724">
    <property type="entry name" value="DUF1206"/>
    <property type="match status" value="2"/>
</dbReference>
<sequence>MTSPPVGAPRGLPGAPDADWHRDEHDAPGHWSEVLGRLGLGAYGVVHLLLGWLAVAIAMSGERSPVDQRGAVAIVAHGGVAGRSLLALATVCLVTFAVWQLRACAVGFRWVDERGLRWRKRIGAFAKALGVGGVAYFAVRVTVSPSENASELQVVAHEAFALPGGRLLVLVAAIVVLVTAISTAFTGIAATFLGDLVPEKLTPRLRLAARWLGGIGNMTRAVVFGAIGVLALEAVADDDPAQVGGLDVALRALAEHTLGTMALAIAGVGFAAYGLYCLVDAYARHP</sequence>
<dbReference type="EMBL" id="JBHSKG010000020">
    <property type="protein sequence ID" value="MFC5142062.1"/>
    <property type="molecule type" value="Genomic_DNA"/>
</dbReference>
<dbReference type="RefSeq" id="WP_378024194.1">
    <property type="nucleotide sequence ID" value="NZ_JBHSKG010000020.1"/>
</dbReference>
<evidence type="ECO:0000256" key="2">
    <source>
        <dbReference type="SAM" id="Phobius"/>
    </source>
</evidence>
<feature type="transmembrane region" description="Helical" evidence="2">
    <location>
        <begin position="40"/>
        <end position="60"/>
    </location>
</feature>
<keyword evidence="2" id="KW-1133">Transmembrane helix</keyword>